<dbReference type="OrthoDB" id="9809296at2"/>
<dbReference type="Pfam" id="PF04073">
    <property type="entry name" value="tRNA_edit"/>
    <property type="match status" value="1"/>
</dbReference>
<sequence length="159" mass="17530">MGKKDEKTNVMRILEQKKIPYNSYNYLSTGAIGGVEVAQALGEDPDIVFKTLVTVGKTKEHYVFVIPVEKELNLKKAAKSVGEKSIEMIKQKELLPLTGYVHGGCSPIGMKKQFTTTIDKSAGEHEKIIFSAGKIGYQVEVALADLEKVVRFQLAEVAE</sequence>
<dbReference type="PIRSF" id="PIRSF006181">
    <property type="entry name" value="EbsC_YbaK"/>
    <property type="match status" value="1"/>
</dbReference>
<keyword evidence="2 4" id="KW-0648">Protein biosynthesis</keyword>
<dbReference type="GO" id="GO:0006412">
    <property type="term" value="P:translation"/>
    <property type="evidence" value="ECO:0007669"/>
    <property type="project" value="UniProtKB-KW"/>
</dbReference>
<dbReference type="NCBIfam" id="TIGR00011">
    <property type="entry name" value="YbaK_EbsC"/>
    <property type="match status" value="1"/>
</dbReference>
<evidence type="ECO:0000313" key="7">
    <source>
        <dbReference type="Proteomes" id="UP000322025"/>
    </source>
</evidence>
<dbReference type="GO" id="GO:0016829">
    <property type="term" value="F:lyase activity"/>
    <property type="evidence" value="ECO:0007669"/>
    <property type="project" value="UniProtKB-KW"/>
</dbReference>
<evidence type="ECO:0000256" key="4">
    <source>
        <dbReference type="PIRNR" id="PIRNR006181"/>
    </source>
</evidence>
<dbReference type="InterPro" id="IPR004369">
    <property type="entry name" value="Prolyl-tRNA_editing_YbaK/EbsC"/>
</dbReference>
<keyword evidence="3 4" id="KW-0456">Lyase</keyword>
<keyword evidence="7" id="KW-1185">Reference proteome</keyword>
<name>A0A5M9HYY0_9FIRM</name>
<dbReference type="InterPro" id="IPR036754">
    <property type="entry name" value="YbaK/aa-tRNA-synt-asso_dom_sf"/>
</dbReference>
<evidence type="ECO:0000256" key="3">
    <source>
        <dbReference type="ARBA" id="ARBA00023239"/>
    </source>
</evidence>
<organism evidence="6 7">
    <name type="scientific">Mediterraneibacter catenae</name>
    <dbReference type="NCBI Taxonomy" id="2594882"/>
    <lineage>
        <taxon>Bacteria</taxon>
        <taxon>Bacillati</taxon>
        <taxon>Bacillota</taxon>
        <taxon>Clostridia</taxon>
        <taxon>Lachnospirales</taxon>
        <taxon>Lachnospiraceae</taxon>
        <taxon>Mediterraneibacter</taxon>
    </lineage>
</organism>
<dbReference type="InterPro" id="IPR007214">
    <property type="entry name" value="YbaK/aa-tRNA-synth-assoc-dom"/>
</dbReference>
<dbReference type="GO" id="GO:0002161">
    <property type="term" value="F:aminoacyl-tRNA deacylase activity"/>
    <property type="evidence" value="ECO:0007669"/>
    <property type="project" value="InterPro"/>
</dbReference>
<evidence type="ECO:0000256" key="1">
    <source>
        <dbReference type="ARBA" id="ARBA00009798"/>
    </source>
</evidence>
<reference evidence="6" key="1">
    <citation type="submission" date="2019-07" db="EMBL/GenBank/DDBJ databases">
        <authorList>
            <person name="Wongkuna S."/>
            <person name="Scaria J."/>
        </authorList>
    </citation>
    <scope>NUCLEOTIDE SEQUENCE [LARGE SCALE GENOMIC DNA]</scope>
    <source>
        <strain evidence="6">SW178</strain>
    </source>
</reference>
<comment type="caution">
    <text evidence="6">The sequence shown here is derived from an EMBL/GenBank/DDBJ whole genome shotgun (WGS) entry which is preliminary data.</text>
</comment>
<gene>
    <name evidence="6" type="primary">ybaK</name>
    <name evidence="6" type="ORF">FNY66_06745</name>
</gene>
<dbReference type="CDD" id="cd00002">
    <property type="entry name" value="YbaK_deacylase"/>
    <property type="match status" value="1"/>
</dbReference>
<dbReference type="Gene3D" id="3.90.960.10">
    <property type="entry name" value="YbaK/aminoacyl-tRNA synthetase-associated domain"/>
    <property type="match status" value="1"/>
</dbReference>
<dbReference type="RefSeq" id="WP_087151875.1">
    <property type="nucleotide sequence ID" value="NZ_VMSO01000006.1"/>
</dbReference>
<evidence type="ECO:0000259" key="5">
    <source>
        <dbReference type="Pfam" id="PF04073"/>
    </source>
</evidence>
<evidence type="ECO:0000256" key="2">
    <source>
        <dbReference type="ARBA" id="ARBA00022917"/>
    </source>
</evidence>
<dbReference type="Proteomes" id="UP000322025">
    <property type="component" value="Unassembled WGS sequence"/>
</dbReference>
<feature type="domain" description="YbaK/aminoacyl-tRNA synthetase-associated" evidence="5">
    <location>
        <begin position="36"/>
        <end position="148"/>
    </location>
</feature>
<dbReference type="PANTHER" id="PTHR30411:SF0">
    <property type="entry name" value="CYS-TRNA(PRO)_CYS-TRNA(CYS) DEACYLASE YBAK"/>
    <property type="match status" value="1"/>
</dbReference>
<accession>A0A5M9HYY0</accession>
<comment type="similarity">
    <text evidence="1 4">Belongs to the prolyl-tRNA editing family. YbaK/EbsC subfamily.</text>
</comment>
<proteinExistence type="inferred from homology"/>
<evidence type="ECO:0000313" key="6">
    <source>
        <dbReference type="EMBL" id="KAA8501843.1"/>
    </source>
</evidence>
<dbReference type="EMBL" id="VMSO01000006">
    <property type="protein sequence ID" value="KAA8501843.1"/>
    <property type="molecule type" value="Genomic_DNA"/>
</dbReference>
<protein>
    <recommendedName>
        <fullName evidence="4">Cys-tRNA(Pro)/Cys-tRNA(Cys) deacylase</fullName>
        <ecNumber evidence="4">4.2.-.-</ecNumber>
    </recommendedName>
</protein>
<dbReference type="EC" id="4.2.-.-" evidence="4"/>
<dbReference type="SUPFAM" id="SSF55826">
    <property type="entry name" value="YbaK/ProRS associated domain"/>
    <property type="match status" value="1"/>
</dbReference>
<dbReference type="AlphaFoldDB" id="A0A5M9HYY0"/>
<dbReference type="PANTHER" id="PTHR30411">
    <property type="entry name" value="CYTOPLASMIC PROTEIN"/>
    <property type="match status" value="1"/>
</dbReference>